<feature type="compositionally biased region" description="Acidic residues" evidence="7">
    <location>
        <begin position="357"/>
        <end position="378"/>
    </location>
</feature>
<protein>
    <recommendedName>
        <fullName evidence="8">RING-type domain-containing protein</fullName>
    </recommendedName>
</protein>
<feature type="region of interest" description="Disordered" evidence="7">
    <location>
        <begin position="608"/>
        <end position="636"/>
    </location>
</feature>
<sequence>MACNFLTRLFRRRRQVPSAFSAPALTASNDKHQVPLLEDLATQEDVDFFYLGCLSQQGSYTLIVPELPCQIENSDIFLQFRSLPGCVSATYAKAEETADRVDLILDFATAAEAAMALASQPPINLGDGVRRNIRYAEEHDELGWRASKRMKVVEPSVPLPKCNICSEEINGAHSKPCFYCKSTWCYECLQNQFTASLDDQEQFPAKCCGKVLHFDVARSVVPELDYMKYKTRFEQHHTTKPIYCANPRCSTFLPTRVSKPDNRGQVLCPDCNNTTCIPCKAVVDPTESQAHKCVAADETTALLKQFDYKRCPRCDIGVAKMYGCSHVRCQCGAHWCWDCQRPIQVCWSKPCERAREDGDETDEYNVPEEESESEDDSEQTTPDSDANPSAPDAATTAVIRDIVPQQPNVEVATEVPEPQQAETVPPSVHIVEAAVDQIADRPDQVALPAVVTPTEVQGAVVFHTIVQMGTIPIGEPAPAPASTSADTQEPVLNLDADDADDWEAGDFDFGDEPNDETWDTWGCYHHFHPVFSNAIWQGQKEWLPDTLPVATTTPNLAKQVDCLKCYKTIILTEPVQEDSSKQKDKDKDTERPDSACDVSDAATLRMEPASASAIESATPAEQPGKKDKKKRKNKKQGDIPSLFNCARCGVFYCVECKKVAAKEINLLLQKREVRG</sequence>
<dbReference type="PROSITE" id="PS51873">
    <property type="entry name" value="TRIAD"/>
    <property type="match status" value="1"/>
</dbReference>
<evidence type="ECO:0000313" key="10">
    <source>
        <dbReference type="Proteomes" id="UP001334248"/>
    </source>
</evidence>
<evidence type="ECO:0000256" key="3">
    <source>
        <dbReference type="ARBA" id="ARBA00022737"/>
    </source>
</evidence>
<dbReference type="GeneID" id="90000839"/>
<evidence type="ECO:0000259" key="8">
    <source>
        <dbReference type="PROSITE" id="PS51873"/>
    </source>
</evidence>
<name>A0ABR0RH73_9EURO</name>
<feature type="compositionally biased region" description="Low complexity" evidence="7">
    <location>
        <begin position="379"/>
        <end position="393"/>
    </location>
</feature>
<keyword evidence="1" id="KW-0808">Transferase</keyword>
<feature type="region of interest" description="Disordered" evidence="7">
    <location>
        <begin position="355"/>
        <end position="393"/>
    </location>
</feature>
<evidence type="ECO:0000313" key="9">
    <source>
        <dbReference type="EMBL" id="KAK5939972.1"/>
    </source>
</evidence>
<evidence type="ECO:0000256" key="2">
    <source>
        <dbReference type="ARBA" id="ARBA00022723"/>
    </source>
</evidence>
<evidence type="ECO:0000256" key="1">
    <source>
        <dbReference type="ARBA" id="ARBA00022679"/>
    </source>
</evidence>
<proteinExistence type="predicted"/>
<reference evidence="9 10" key="1">
    <citation type="journal article" date="2023" name="Res Sq">
        <title>Genomic and morphological characterization of Knufia obscura isolated from the Mars 2020 spacecraft assembly facility.</title>
        <authorList>
            <person name="Chander A.M."/>
            <person name="Teixeira M.M."/>
            <person name="Singh N.K."/>
            <person name="Williams M.P."/>
            <person name="Parker C.W."/>
            <person name="Leo P."/>
            <person name="Stajich J.E."/>
            <person name="Torok T."/>
            <person name="Tighe S."/>
            <person name="Mason C.E."/>
            <person name="Venkateswaran K."/>
        </authorList>
    </citation>
    <scope>NUCLEOTIDE SEQUENCE [LARGE SCALE GENOMIC DNA]</scope>
    <source>
        <strain evidence="9 10">CCFEE 5817</strain>
    </source>
</reference>
<dbReference type="InterPro" id="IPR044066">
    <property type="entry name" value="TRIAD_supradom"/>
</dbReference>
<feature type="domain" description="RING-type" evidence="8">
    <location>
        <begin position="158"/>
        <end position="357"/>
    </location>
</feature>
<keyword evidence="5" id="KW-0833">Ubl conjugation pathway</keyword>
<evidence type="ECO:0000256" key="5">
    <source>
        <dbReference type="ARBA" id="ARBA00022786"/>
    </source>
</evidence>
<feature type="compositionally biased region" description="Basic and acidic residues" evidence="7">
    <location>
        <begin position="578"/>
        <end position="594"/>
    </location>
</feature>
<keyword evidence="3" id="KW-0677">Repeat</keyword>
<dbReference type="PANTHER" id="PTHR11685">
    <property type="entry name" value="RBR FAMILY RING FINGER AND IBR DOMAIN-CONTAINING"/>
    <property type="match status" value="1"/>
</dbReference>
<evidence type="ECO:0000256" key="7">
    <source>
        <dbReference type="SAM" id="MobiDB-lite"/>
    </source>
</evidence>
<dbReference type="InterPro" id="IPR031127">
    <property type="entry name" value="E3_UB_ligase_RBR"/>
</dbReference>
<feature type="region of interest" description="Disordered" evidence="7">
    <location>
        <begin position="576"/>
        <end position="595"/>
    </location>
</feature>
<dbReference type="SUPFAM" id="SSF57850">
    <property type="entry name" value="RING/U-box"/>
    <property type="match status" value="1"/>
</dbReference>
<dbReference type="Gene3D" id="1.20.120.1750">
    <property type="match status" value="1"/>
</dbReference>
<keyword evidence="10" id="KW-1185">Reference proteome</keyword>
<dbReference type="Pfam" id="PF26200">
    <property type="entry name" value="Rcat_RNF216"/>
    <property type="match status" value="1"/>
</dbReference>
<keyword evidence="4" id="KW-0863">Zinc-finger</keyword>
<accession>A0ABR0RH73</accession>
<gene>
    <name evidence="9" type="ORF">PMZ80_007390</name>
</gene>
<keyword evidence="2" id="KW-0479">Metal-binding</keyword>
<dbReference type="EMBL" id="JAVHJV010000009">
    <property type="protein sequence ID" value="KAK5939972.1"/>
    <property type="molecule type" value="Genomic_DNA"/>
</dbReference>
<evidence type="ECO:0000256" key="4">
    <source>
        <dbReference type="ARBA" id="ARBA00022771"/>
    </source>
</evidence>
<dbReference type="Proteomes" id="UP001334248">
    <property type="component" value="Unassembled WGS sequence"/>
</dbReference>
<evidence type="ECO:0000256" key="6">
    <source>
        <dbReference type="ARBA" id="ARBA00022833"/>
    </source>
</evidence>
<dbReference type="RefSeq" id="XP_064728062.1">
    <property type="nucleotide sequence ID" value="XM_064875798.1"/>
</dbReference>
<organism evidence="9 10">
    <name type="scientific">Knufia obscura</name>
    <dbReference type="NCBI Taxonomy" id="1635080"/>
    <lineage>
        <taxon>Eukaryota</taxon>
        <taxon>Fungi</taxon>
        <taxon>Dikarya</taxon>
        <taxon>Ascomycota</taxon>
        <taxon>Pezizomycotina</taxon>
        <taxon>Eurotiomycetes</taxon>
        <taxon>Chaetothyriomycetidae</taxon>
        <taxon>Chaetothyriales</taxon>
        <taxon>Trichomeriaceae</taxon>
        <taxon>Knufia</taxon>
    </lineage>
</organism>
<keyword evidence="6" id="KW-0862">Zinc</keyword>
<comment type="caution">
    <text evidence="9">The sequence shown here is derived from an EMBL/GenBank/DDBJ whole genome shotgun (WGS) entry which is preliminary data.</text>
</comment>